<sequence length="389" mass="44616">MVVPPLTPTDKMLIEKYNVKDVHITLENIDHSSNIDSSNSDLFNDNIFENLLNLKPSTSYSMERTDGRYSSRELNFEKTAHLGHILDVFMRDISIEPRISLWTEDIPFIDECGLIDSSPEKDDSIEFENIIPEENKPIVAALQSKENNSIFRTIMNSVQSGLKKVVEEVPQPGNNRSIVQESICDEPKKRPHSPTPSPRIGVKKARNDAARSIVAQSKNILNKQSPAKAGRKRHRSKQQMCNVQKSFILSRPLPDFDPSYEPKSILRSSPTKAKSHKKVLFNDGRNETFHIKRLLDCHLYQDESSMEIVTRKQCSSLSTMDQFLLAILRWNPIWFNEYTAVINAGHEANLPPIFNENLKLEKEMPTTFDSFDEYQQAMLPFVILEVWDN</sequence>
<accession>A0A915I3C7</accession>
<dbReference type="WBParaSite" id="nRc.2.0.1.t08637-RA">
    <property type="protein sequence ID" value="nRc.2.0.1.t08637-RA"/>
    <property type="gene ID" value="nRc.2.0.1.g08637"/>
</dbReference>
<reference evidence="3" key="1">
    <citation type="submission" date="2022-11" db="UniProtKB">
        <authorList>
            <consortium name="WormBaseParasite"/>
        </authorList>
    </citation>
    <scope>IDENTIFICATION</scope>
</reference>
<evidence type="ECO:0000313" key="2">
    <source>
        <dbReference type="Proteomes" id="UP000887565"/>
    </source>
</evidence>
<proteinExistence type="predicted"/>
<keyword evidence="2" id="KW-1185">Reference proteome</keyword>
<organism evidence="2 3">
    <name type="scientific">Romanomermis culicivorax</name>
    <name type="common">Nematode worm</name>
    <dbReference type="NCBI Taxonomy" id="13658"/>
    <lineage>
        <taxon>Eukaryota</taxon>
        <taxon>Metazoa</taxon>
        <taxon>Ecdysozoa</taxon>
        <taxon>Nematoda</taxon>
        <taxon>Enoplea</taxon>
        <taxon>Dorylaimia</taxon>
        <taxon>Mermithida</taxon>
        <taxon>Mermithoidea</taxon>
        <taxon>Mermithidae</taxon>
        <taxon>Romanomermis</taxon>
    </lineage>
</organism>
<evidence type="ECO:0000256" key="1">
    <source>
        <dbReference type="SAM" id="MobiDB-lite"/>
    </source>
</evidence>
<feature type="region of interest" description="Disordered" evidence="1">
    <location>
        <begin position="180"/>
        <end position="205"/>
    </location>
</feature>
<evidence type="ECO:0000313" key="3">
    <source>
        <dbReference type="WBParaSite" id="nRc.2.0.1.t08637-RA"/>
    </source>
</evidence>
<dbReference type="Proteomes" id="UP000887565">
    <property type="component" value="Unplaced"/>
</dbReference>
<protein>
    <submittedName>
        <fullName evidence="3">Uncharacterized protein</fullName>
    </submittedName>
</protein>
<name>A0A915I3C7_ROMCU</name>
<dbReference type="AlphaFoldDB" id="A0A915I3C7"/>